<reference evidence="3" key="1">
    <citation type="journal article" date="2021" name="Science">
        <title>Hunting the eagle killer: A cyanobacterial neurotoxin causes vacuolar myelinopathy.</title>
        <authorList>
            <person name="Breinlinger S."/>
            <person name="Phillips T.J."/>
            <person name="Haram B.N."/>
            <person name="Mares J."/>
            <person name="Martinez Yerena J.A."/>
            <person name="Hrouzek P."/>
            <person name="Sobotka R."/>
            <person name="Henderson W.M."/>
            <person name="Schmieder P."/>
            <person name="Williams S.M."/>
            <person name="Lauderdale J.D."/>
            <person name="Wilde H.D."/>
            <person name="Gerrin W."/>
            <person name="Kust A."/>
            <person name="Washington J.W."/>
            <person name="Wagner C."/>
            <person name="Geier B."/>
            <person name="Liebeke M."/>
            <person name="Enke H."/>
            <person name="Niedermeyer T.H.J."/>
            <person name="Wilde S.B."/>
        </authorList>
    </citation>
    <scope>NUCLEOTIDE SEQUENCE [LARGE SCALE GENOMIC DNA]</scope>
    <source>
        <strain evidence="3">Thurmond2011</strain>
    </source>
</reference>
<dbReference type="EMBL" id="JAALHA020000004">
    <property type="protein sequence ID" value="MDR9895303.1"/>
    <property type="molecule type" value="Genomic_DNA"/>
</dbReference>
<dbReference type="RefSeq" id="WP_208341174.1">
    <property type="nucleotide sequence ID" value="NZ_CAWQFN010000815.1"/>
</dbReference>
<evidence type="ECO:0000313" key="3">
    <source>
        <dbReference type="Proteomes" id="UP000667802"/>
    </source>
</evidence>
<organism evidence="2 3">
    <name type="scientific">Aetokthonos hydrillicola Thurmond2011</name>
    <dbReference type="NCBI Taxonomy" id="2712845"/>
    <lineage>
        <taxon>Bacteria</taxon>
        <taxon>Bacillati</taxon>
        <taxon>Cyanobacteriota</taxon>
        <taxon>Cyanophyceae</taxon>
        <taxon>Nostocales</taxon>
        <taxon>Hapalosiphonaceae</taxon>
        <taxon>Aetokthonos</taxon>
    </lineage>
</organism>
<protein>
    <submittedName>
        <fullName evidence="2">Type II toxin-antitoxin system RelE/ParE family toxin</fullName>
    </submittedName>
</protein>
<dbReference type="Gene3D" id="3.30.2310.20">
    <property type="entry name" value="RelE-like"/>
    <property type="match status" value="1"/>
</dbReference>
<sequence length="106" mass="12492">MSELYRVIITPEARNGIRQAHDWIAQYSPNSATLWMNGLFQAIMSLERMPLRCPLAFENDLFDEELRQLFYGKKGKVYRILFTVHDTNVYVLFVRHSAQKPLDLDE</sequence>
<gene>
    <name evidence="2" type="ORF">G7B40_012100</name>
</gene>
<name>A0AAP5I8S4_9CYAN</name>
<keyword evidence="3" id="KW-1185">Reference proteome</keyword>
<evidence type="ECO:0000256" key="1">
    <source>
        <dbReference type="ARBA" id="ARBA00022649"/>
    </source>
</evidence>
<dbReference type="Proteomes" id="UP000667802">
    <property type="component" value="Unassembled WGS sequence"/>
</dbReference>
<evidence type="ECO:0000313" key="2">
    <source>
        <dbReference type="EMBL" id="MDR9895303.1"/>
    </source>
</evidence>
<keyword evidence="1" id="KW-1277">Toxin-antitoxin system</keyword>
<dbReference type="Pfam" id="PF05016">
    <property type="entry name" value="ParE_toxin"/>
    <property type="match status" value="1"/>
</dbReference>
<dbReference type="InterPro" id="IPR007712">
    <property type="entry name" value="RelE/ParE_toxin"/>
</dbReference>
<dbReference type="InterPro" id="IPR035093">
    <property type="entry name" value="RelE/ParE_toxin_dom_sf"/>
</dbReference>
<accession>A0AAP5I8S4</accession>
<comment type="caution">
    <text evidence="2">The sequence shown here is derived from an EMBL/GenBank/DDBJ whole genome shotgun (WGS) entry which is preliminary data.</text>
</comment>
<proteinExistence type="predicted"/>
<dbReference type="AlphaFoldDB" id="A0AAP5I8S4"/>